<sequence length="73" mass="8215">MYVRLELAAQDPFGKGALLRRAEVALDQLGQHVLTDAVAVRRRIGELFDRRQEPSIPLLALGLPLTAQRNPRR</sequence>
<evidence type="ECO:0000313" key="2">
    <source>
        <dbReference type="Proteomes" id="UP000066480"/>
    </source>
</evidence>
<dbReference type="AlphaFoldDB" id="A0A0K1JP11"/>
<gene>
    <name evidence="1" type="ORF">VV02_24895</name>
</gene>
<proteinExistence type="predicted"/>
<dbReference type="EMBL" id="CP011112">
    <property type="protein sequence ID" value="AKU18323.1"/>
    <property type="molecule type" value="Genomic_DNA"/>
</dbReference>
<keyword evidence="2" id="KW-1185">Reference proteome</keyword>
<name>A0A0K1JP11_9MICO</name>
<reference evidence="1 2" key="1">
    <citation type="submission" date="2015-03" db="EMBL/GenBank/DDBJ databases">
        <title>Luteipulveratus halotolerans sp. nov., a novel actinobacterium (Dermacoccaceae) from Sarawak, Malaysia.</title>
        <authorList>
            <person name="Juboi H."/>
            <person name="Basik A."/>
            <person name="Shamsul S.S."/>
            <person name="Arnold P."/>
            <person name="Schmitt E.K."/>
            <person name="Sanglier J.-J."/>
            <person name="Yeo T."/>
        </authorList>
    </citation>
    <scope>NUCLEOTIDE SEQUENCE [LARGE SCALE GENOMIC DNA]</scope>
    <source>
        <strain evidence="1 2">MN07-A0370</strain>
    </source>
</reference>
<dbReference type="Proteomes" id="UP000066480">
    <property type="component" value="Chromosome"/>
</dbReference>
<organism evidence="1 2">
    <name type="scientific">Luteipulveratus mongoliensis</name>
    <dbReference type="NCBI Taxonomy" id="571913"/>
    <lineage>
        <taxon>Bacteria</taxon>
        <taxon>Bacillati</taxon>
        <taxon>Actinomycetota</taxon>
        <taxon>Actinomycetes</taxon>
        <taxon>Micrococcales</taxon>
        <taxon>Dermacoccaceae</taxon>
        <taxon>Luteipulveratus</taxon>
    </lineage>
</organism>
<dbReference type="KEGG" id="lmoi:VV02_24895"/>
<evidence type="ECO:0000313" key="1">
    <source>
        <dbReference type="EMBL" id="AKU18323.1"/>
    </source>
</evidence>
<protein>
    <submittedName>
        <fullName evidence="1">Uncharacterized protein</fullName>
    </submittedName>
</protein>
<accession>A0A0K1JP11</accession>